<accession>A0A557SYW9</accession>
<dbReference type="EMBL" id="VOAH01000001">
    <property type="protein sequence ID" value="TVP41783.1"/>
    <property type="molecule type" value="Genomic_DNA"/>
</dbReference>
<comment type="caution">
    <text evidence="1">The sequence shown here is derived from an EMBL/GenBank/DDBJ whole genome shotgun (WGS) entry which is preliminary data.</text>
</comment>
<name>A0A557SYW9_9ARCH</name>
<keyword evidence="2" id="KW-1185">Reference proteome</keyword>
<evidence type="ECO:0000313" key="1">
    <source>
        <dbReference type="EMBL" id="TVP41783.1"/>
    </source>
</evidence>
<gene>
    <name evidence="1" type="ORF">NARC_10189</name>
</gene>
<reference evidence="1 2" key="1">
    <citation type="journal article" date="2019" name="Front. Microbiol.">
        <title>Ammonia Oxidation by the Arctic Terrestrial Thaumarchaeote Candidatus Nitrosocosmicus arcticus Is Stimulated by Increasing Temperatures.</title>
        <authorList>
            <person name="Alves R.J.E."/>
            <person name="Kerou M."/>
            <person name="Zappe A."/>
            <person name="Bittner R."/>
            <person name="Abby S.S."/>
            <person name="Schmidt H.A."/>
            <person name="Pfeifer K."/>
            <person name="Schleper C."/>
        </authorList>
    </citation>
    <scope>NUCLEOTIDE SEQUENCE [LARGE SCALE GENOMIC DNA]</scope>
    <source>
        <strain evidence="1 2">Kfb</strain>
    </source>
</reference>
<organism evidence="1 2">
    <name type="scientific">Candidatus Nitrosocosmicus arcticus</name>
    <dbReference type="NCBI Taxonomy" id="2035267"/>
    <lineage>
        <taxon>Archaea</taxon>
        <taxon>Nitrososphaerota</taxon>
        <taxon>Nitrososphaeria</taxon>
        <taxon>Nitrososphaerales</taxon>
        <taxon>Nitrososphaeraceae</taxon>
        <taxon>Candidatus Nitrosocosmicus</taxon>
    </lineage>
</organism>
<sequence>MSNLQKATNTKTFGLSVPKEVFKLIEENRGDISRSKYIVRAIERSLIK</sequence>
<proteinExistence type="predicted"/>
<dbReference type="Proteomes" id="UP000315289">
    <property type="component" value="Unassembled WGS sequence"/>
</dbReference>
<protein>
    <submittedName>
        <fullName evidence="1">Uncharacterized protein</fullName>
    </submittedName>
</protein>
<dbReference type="AlphaFoldDB" id="A0A557SYW9"/>
<evidence type="ECO:0000313" key="2">
    <source>
        <dbReference type="Proteomes" id="UP000315289"/>
    </source>
</evidence>